<name>A0AAN0RFY1_9PROT</name>
<dbReference type="KEGG" id="gbc:GbCGDNIH3_5038"/>
<dbReference type="Proteomes" id="UP000019438">
    <property type="component" value="Chromosome"/>
</dbReference>
<organism evidence="1 2">
    <name type="scientific">Granulibacter bethesdensis</name>
    <dbReference type="NCBI Taxonomy" id="364410"/>
    <lineage>
        <taxon>Bacteria</taxon>
        <taxon>Pseudomonadati</taxon>
        <taxon>Pseudomonadota</taxon>
        <taxon>Alphaproteobacteria</taxon>
        <taxon>Acetobacterales</taxon>
        <taxon>Acetobacteraceae</taxon>
        <taxon>Granulibacter</taxon>
    </lineage>
</organism>
<gene>
    <name evidence="1" type="ORF">GbCGDNIH3_5038</name>
</gene>
<evidence type="ECO:0000313" key="1">
    <source>
        <dbReference type="EMBL" id="AHJ64225.1"/>
    </source>
</evidence>
<sequence length="41" mass="4466">MTPLLALAGHSMEAHSMQVIGHGRPRLWLIGVRFSNGKAQP</sequence>
<proteinExistence type="predicted"/>
<dbReference type="EMBL" id="CP003181">
    <property type="protein sequence ID" value="AHJ64225.1"/>
    <property type="molecule type" value="Genomic_DNA"/>
</dbReference>
<dbReference type="AlphaFoldDB" id="A0AAN0RFY1"/>
<reference evidence="2" key="1">
    <citation type="submission" date="2012-06" db="EMBL/GenBank/DDBJ databases">
        <title>Genome analysis of multiple Granulibacter bethesdensis isolates demonstrates substantial genome diversity.</title>
        <authorList>
            <person name="Greenberg D.E."/>
            <person name="Porcella S.F."/>
            <person name="Zarember K."/>
            <person name="Zelazny A.M."/>
            <person name="Bruno D."/>
            <person name="Martens C."/>
            <person name="Barbian K.D."/>
            <person name="Jaske E."/>
            <person name="Holland S.M."/>
        </authorList>
    </citation>
    <scope>NUCLEOTIDE SEQUENCE [LARGE SCALE GENOMIC DNA]</scope>
    <source>
        <strain evidence="2">CGDNIH3</strain>
    </source>
</reference>
<evidence type="ECO:0000313" key="2">
    <source>
        <dbReference type="Proteomes" id="UP000019438"/>
    </source>
</evidence>
<protein>
    <submittedName>
        <fullName evidence="1">Uncharacterized protein</fullName>
    </submittedName>
</protein>
<accession>A0AAN0RFY1</accession>